<dbReference type="AlphaFoldDB" id="A0A5E4AKE8"/>
<keyword evidence="1" id="KW-1015">Disulfide bond</keyword>
<organism evidence="4">
    <name type="scientific">Marmota monax</name>
    <name type="common">Woodchuck</name>
    <dbReference type="NCBI Taxonomy" id="9995"/>
    <lineage>
        <taxon>Eukaryota</taxon>
        <taxon>Metazoa</taxon>
        <taxon>Chordata</taxon>
        <taxon>Craniata</taxon>
        <taxon>Vertebrata</taxon>
        <taxon>Euteleostomi</taxon>
        <taxon>Mammalia</taxon>
        <taxon>Eutheria</taxon>
        <taxon>Euarchontoglires</taxon>
        <taxon>Glires</taxon>
        <taxon>Rodentia</taxon>
        <taxon>Sciuromorpha</taxon>
        <taxon>Sciuridae</taxon>
        <taxon>Xerinae</taxon>
        <taxon>Marmotini</taxon>
        <taxon>Marmota</taxon>
    </lineage>
</organism>
<keyword evidence="1" id="KW-0245">EGF-like domain</keyword>
<dbReference type="PROSITE" id="PS00022">
    <property type="entry name" value="EGF_1"/>
    <property type="match status" value="1"/>
</dbReference>
<evidence type="ECO:0000256" key="2">
    <source>
        <dbReference type="SAM" id="SignalP"/>
    </source>
</evidence>
<comment type="caution">
    <text evidence="1">Lacks conserved residue(s) required for the propagation of feature annotation.</text>
</comment>
<feature type="chain" id="PRO_5022911439" description="EGF-like domain-containing protein" evidence="2">
    <location>
        <begin position="35"/>
        <end position="119"/>
    </location>
</feature>
<gene>
    <name evidence="4" type="ORF">MONAX_5E021235</name>
</gene>
<dbReference type="PRINTS" id="PR00010">
    <property type="entry name" value="EGFBLOOD"/>
</dbReference>
<protein>
    <recommendedName>
        <fullName evidence="3">EGF-like domain-containing protein</fullName>
    </recommendedName>
</protein>
<evidence type="ECO:0000256" key="1">
    <source>
        <dbReference type="PROSITE-ProRule" id="PRU00076"/>
    </source>
</evidence>
<dbReference type="SUPFAM" id="SSF57196">
    <property type="entry name" value="EGF/Laminin"/>
    <property type="match status" value="1"/>
</dbReference>
<evidence type="ECO:0000313" key="4">
    <source>
        <dbReference type="EMBL" id="VTJ57877.1"/>
    </source>
</evidence>
<dbReference type="PROSITE" id="PS50026">
    <property type="entry name" value="EGF_3"/>
    <property type="match status" value="1"/>
</dbReference>
<accession>A0A5E4AKE8</accession>
<dbReference type="CDD" id="cd00054">
    <property type="entry name" value="EGF_CA"/>
    <property type="match status" value="1"/>
</dbReference>
<dbReference type="EMBL" id="CABDUW010000088">
    <property type="protein sequence ID" value="VTJ57877.1"/>
    <property type="molecule type" value="Genomic_DNA"/>
</dbReference>
<feature type="signal peptide" evidence="2">
    <location>
        <begin position="1"/>
        <end position="34"/>
    </location>
</feature>
<dbReference type="InterPro" id="IPR000742">
    <property type="entry name" value="EGF"/>
</dbReference>
<dbReference type="Gene3D" id="2.10.25.10">
    <property type="entry name" value="Laminin"/>
    <property type="match status" value="1"/>
</dbReference>
<dbReference type="FunFam" id="2.10.25.10:FF:000667">
    <property type="entry name" value="Delta/notch like EGF repeat containing"/>
    <property type="match status" value="1"/>
</dbReference>
<evidence type="ECO:0000259" key="3">
    <source>
        <dbReference type="PROSITE" id="PS50026"/>
    </source>
</evidence>
<comment type="caution">
    <text evidence="4">The sequence shown here is derived from an EMBL/GenBank/DDBJ whole genome shotgun (WGS) entry which is preliminary data.</text>
</comment>
<keyword evidence="2" id="KW-0732">Signal</keyword>
<dbReference type="SMART" id="SM00181">
    <property type="entry name" value="EGF"/>
    <property type="match status" value="1"/>
</dbReference>
<reference evidence="4" key="1">
    <citation type="submission" date="2019-04" db="EMBL/GenBank/DDBJ databases">
        <authorList>
            <person name="Alioto T."/>
            <person name="Alioto T."/>
        </authorList>
    </citation>
    <scope>NUCLEOTIDE SEQUENCE [LARGE SCALE GENOMIC DNA]</scope>
</reference>
<feature type="domain" description="EGF-like" evidence="3">
    <location>
        <begin position="44"/>
        <end position="92"/>
    </location>
</feature>
<proteinExistence type="predicted"/>
<sequence length="119" mass="11652">MPPRRAQAPGAQLLPALALLPLLLSAGPRGGCLASPVPAAPLTAPGPCAAQPCRNGGVCTPHPAPGQEHAVSAGERGYSCTCPAGVSGSDCQVSGRGTRGEKGRLETRVLSLPAVAAAA</sequence>
<feature type="disulfide bond" evidence="1">
    <location>
        <begin position="82"/>
        <end position="91"/>
    </location>
</feature>
<name>A0A5E4AKE8_MARMO</name>